<feature type="region of interest" description="Disordered" evidence="1">
    <location>
        <begin position="134"/>
        <end position="155"/>
    </location>
</feature>
<dbReference type="AlphaFoldDB" id="A0AAD9VCG3"/>
<dbReference type="Proteomes" id="UP001249851">
    <property type="component" value="Unassembled WGS sequence"/>
</dbReference>
<accession>A0AAD9VCG3</accession>
<evidence type="ECO:0000313" key="2">
    <source>
        <dbReference type="EMBL" id="KAK2569371.1"/>
    </source>
</evidence>
<feature type="region of interest" description="Disordered" evidence="1">
    <location>
        <begin position="407"/>
        <end position="432"/>
    </location>
</feature>
<reference evidence="2" key="2">
    <citation type="journal article" date="2023" name="Science">
        <title>Genomic signatures of disease resistance in endangered staghorn corals.</title>
        <authorList>
            <person name="Vollmer S.V."/>
            <person name="Selwyn J.D."/>
            <person name="Despard B.A."/>
            <person name="Roesel C.L."/>
        </authorList>
    </citation>
    <scope>NUCLEOTIDE SEQUENCE</scope>
    <source>
        <strain evidence="2">K2</strain>
    </source>
</reference>
<feature type="compositionally biased region" description="Basic and acidic residues" evidence="1">
    <location>
        <begin position="136"/>
        <end position="153"/>
    </location>
</feature>
<comment type="caution">
    <text evidence="2">The sequence shown here is derived from an EMBL/GenBank/DDBJ whole genome shotgun (WGS) entry which is preliminary data.</text>
</comment>
<proteinExistence type="predicted"/>
<feature type="compositionally biased region" description="Basic and acidic residues" evidence="1">
    <location>
        <begin position="74"/>
        <end position="88"/>
    </location>
</feature>
<reference evidence="2" key="1">
    <citation type="journal article" date="2023" name="G3 (Bethesda)">
        <title>Whole genome assembly and annotation of the endangered Caribbean coral Acropora cervicornis.</title>
        <authorList>
            <person name="Selwyn J.D."/>
            <person name="Vollmer S.V."/>
        </authorList>
    </citation>
    <scope>NUCLEOTIDE SEQUENCE</scope>
    <source>
        <strain evidence="2">K2</strain>
    </source>
</reference>
<feature type="compositionally biased region" description="Basic and acidic residues" evidence="1">
    <location>
        <begin position="333"/>
        <end position="343"/>
    </location>
</feature>
<protein>
    <submittedName>
        <fullName evidence="2">Uncharacterized protein</fullName>
    </submittedName>
</protein>
<feature type="compositionally biased region" description="Basic and acidic residues" evidence="1">
    <location>
        <begin position="17"/>
        <end position="33"/>
    </location>
</feature>
<feature type="region of interest" description="Disordered" evidence="1">
    <location>
        <begin position="191"/>
        <end position="226"/>
    </location>
</feature>
<feature type="region of interest" description="Disordered" evidence="1">
    <location>
        <begin position="242"/>
        <end position="343"/>
    </location>
</feature>
<feature type="compositionally biased region" description="Acidic residues" evidence="1">
    <location>
        <begin position="1"/>
        <end position="10"/>
    </location>
</feature>
<feature type="compositionally biased region" description="Basic and acidic residues" evidence="1">
    <location>
        <begin position="43"/>
        <end position="67"/>
    </location>
</feature>
<evidence type="ECO:0000256" key="1">
    <source>
        <dbReference type="SAM" id="MobiDB-lite"/>
    </source>
</evidence>
<feature type="region of interest" description="Disordered" evidence="1">
    <location>
        <begin position="1"/>
        <end position="95"/>
    </location>
</feature>
<feature type="region of interest" description="Disordered" evidence="1">
    <location>
        <begin position="522"/>
        <end position="559"/>
    </location>
</feature>
<sequence length="559" mass="62063">MDLENADPEVEAGGNVLKEDMSDTAEKAHESESIKSASYWNQIDKEELERERMEEEKKGKITEEELPKSGSARRAKEIFESKPQEKGKNTPLDLEILSGVTKATLRKYQESQTSDSSSSQREMEDLQEIKGGIAASHRDAFEKGKVSNVERSKGVAGEENLPTAGIASKTRASIEAGAVIRAEDRYVRETDVAEEMPTAGSASAVRRRFERKNEDEDKAKRRLSYEPLEGEAKGRLAMYMQSVEESTQKKQFPDEEDARPPPGAARGVRQMFEQDTVIHAEANRQDSWKEELPQSGSAKASKEALKAAAAKGYEKQQVEDEGLTVGKASSTRSRFEKGEFENRKLIDREEPIVSSVSAKEQMKQYTEAVQNQAPRRRTMDSEQEDLQAARGIALAVKANYEKEGAPHVETKRTIADEDFSSIQGRTKETTRDIESGSFIKETPKMVETEDFGVTQGLAKQTTHQIEKGELIKETHKMVVDEDFTGVSGVAKQTTQQIEKGELIKETHKMVEDEDFAGVSGVVKGTSDRINSGETIKEAPDGNFDEGEVNGSMLENGVEH</sequence>
<gene>
    <name evidence="2" type="ORF">P5673_006293</name>
</gene>
<keyword evidence="3" id="KW-1185">Reference proteome</keyword>
<feature type="region of interest" description="Disordered" evidence="1">
    <location>
        <begin position="355"/>
        <end position="386"/>
    </location>
</feature>
<dbReference type="EMBL" id="JARQWQ010000010">
    <property type="protein sequence ID" value="KAK2569371.1"/>
    <property type="molecule type" value="Genomic_DNA"/>
</dbReference>
<evidence type="ECO:0000313" key="3">
    <source>
        <dbReference type="Proteomes" id="UP001249851"/>
    </source>
</evidence>
<feature type="compositionally biased region" description="Basic and acidic residues" evidence="1">
    <location>
        <begin position="276"/>
        <end position="292"/>
    </location>
</feature>
<organism evidence="2 3">
    <name type="scientific">Acropora cervicornis</name>
    <name type="common">Staghorn coral</name>
    <dbReference type="NCBI Taxonomy" id="6130"/>
    <lineage>
        <taxon>Eukaryota</taxon>
        <taxon>Metazoa</taxon>
        <taxon>Cnidaria</taxon>
        <taxon>Anthozoa</taxon>
        <taxon>Hexacorallia</taxon>
        <taxon>Scleractinia</taxon>
        <taxon>Astrocoeniina</taxon>
        <taxon>Acroporidae</taxon>
        <taxon>Acropora</taxon>
    </lineage>
</organism>
<name>A0AAD9VCG3_ACRCE</name>
<feature type="compositionally biased region" description="Polar residues" evidence="1">
    <location>
        <begin position="355"/>
        <end position="373"/>
    </location>
</feature>